<evidence type="ECO:0000256" key="1">
    <source>
        <dbReference type="SAM" id="MobiDB-lite"/>
    </source>
</evidence>
<feature type="region of interest" description="Disordered" evidence="1">
    <location>
        <begin position="19"/>
        <end position="43"/>
    </location>
</feature>
<evidence type="ECO:0000313" key="3">
    <source>
        <dbReference type="EMBL" id="VFK73108.1"/>
    </source>
</evidence>
<protein>
    <submittedName>
        <fullName evidence="3">Uncharacterized protein</fullName>
    </submittedName>
</protein>
<dbReference type="AlphaFoldDB" id="A0A451B489"/>
<name>A0A451B489_9GAMM</name>
<evidence type="ECO:0000313" key="2">
    <source>
        <dbReference type="EMBL" id="VFK67768.1"/>
    </source>
</evidence>
<gene>
    <name evidence="2" type="ORF">BECKUNK1418G_GA0071005_116210</name>
    <name evidence="3" type="ORF">BECKUNK1418H_GA0071006_116310</name>
</gene>
<sequence>MCVMKFWFRLGWVRPHYPPDQGKSHQNNQLPVGGTPGGVARNNTWARKGRVGKWGESTPSRQRGGSGASLSLTQYMFFSQRTLCLSIFYSWL</sequence>
<dbReference type="EMBL" id="CAADGD010000163">
    <property type="protein sequence ID" value="VFK73108.1"/>
    <property type="molecule type" value="Genomic_DNA"/>
</dbReference>
<reference evidence="3" key="1">
    <citation type="submission" date="2019-02" db="EMBL/GenBank/DDBJ databases">
        <authorList>
            <person name="Gruber-Vodicka R. H."/>
            <person name="Seah K. B. B."/>
        </authorList>
    </citation>
    <scope>NUCLEOTIDE SEQUENCE</scope>
    <source>
        <strain evidence="3">BECK_BY19</strain>
        <strain evidence="2">BECK_BY8</strain>
    </source>
</reference>
<proteinExistence type="predicted"/>
<dbReference type="EMBL" id="CAADFZ010000162">
    <property type="protein sequence ID" value="VFK67768.1"/>
    <property type="molecule type" value="Genomic_DNA"/>
</dbReference>
<organism evidence="3">
    <name type="scientific">Candidatus Kentrum sp. UNK</name>
    <dbReference type="NCBI Taxonomy" id="2126344"/>
    <lineage>
        <taxon>Bacteria</taxon>
        <taxon>Pseudomonadati</taxon>
        <taxon>Pseudomonadota</taxon>
        <taxon>Gammaproteobacteria</taxon>
        <taxon>Candidatus Kentrum</taxon>
    </lineage>
</organism>
<accession>A0A451B489</accession>